<dbReference type="CDD" id="cd09397">
    <property type="entry name" value="LIM1_UF1"/>
    <property type="match status" value="1"/>
</dbReference>
<dbReference type="PROSITE" id="PS00478">
    <property type="entry name" value="LIM_DOMAIN_1"/>
    <property type="match status" value="1"/>
</dbReference>
<evidence type="ECO:0000256" key="1">
    <source>
        <dbReference type="ARBA" id="ARBA00022723"/>
    </source>
</evidence>
<feature type="region of interest" description="Disordered" evidence="4">
    <location>
        <begin position="475"/>
        <end position="882"/>
    </location>
</feature>
<proteinExistence type="predicted"/>
<dbReference type="InParanoid" id="A0A409XKZ4"/>
<dbReference type="Pfam" id="PF00412">
    <property type="entry name" value="LIM"/>
    <property type="match status" value="1"/>
</dbReference>
<keyword evidence="2 3" id="KW-0862">Zinc</keyword>
<feature type="compositionally biased region" description="Gly residues" evidence="4">
    <location>
        <begin position="771"/>
        <end position="788"/>
    </location>
</feature>
<feature type="compositionally biased region" description="Basic and acidic residues" evidence="4">
    <location>
        <begin position="857"/>
        <end position="874"/>
    </location>
</feature>
<dbReference type="CDD" id="cd08368">
    <property type="entry name" value="LIM"/>
    <property type="match status" value="1"/>
</dbReference>
<feature type="compositionally biased region" description="Low complexity" evidence="4">
    <location>
        <begin position="633"/>
        <end position="645"/>
    </location>
</feature>
<name>A0A409XKZ4_PSICY</name>
<feature type="compositionally biased region" description="Polar residues" evidence="4">
    <location>
        <begin position="312"/>
        <end position="326"/>
    </location>
</feature>
<feature type="region of interest" description="Disordered" evidence="4">
    <location>
        <begin position="368"/>
        <end position="437"/>
    </location>
</feature>
<accession>A0A409XKZ4</accession>
<evidence type="ECO:0000313" key="7">
    <source>
        <dbReference type="Proteomes" id="UP000283269"/>
    </source>
</evidence>
<feature type="compositionally biased region" description="Polar residues" evidence="4">
    <location>
        <begin position="503"/>
        <end position="515"/>
    </location>
</feature>
<dbReference type="Proteomes" id="UP000283269">
    <property type="component" value="Unassembled WGS sequence"/>
</dbReference>
<feature type="compositionally biased region" description="Low complexity" evidence="4">
    <location>
        <begin position="1"/>
        <end position="16"/>
    </location>
</feature>
<feature type="compositionally biased region" description="Basic residues" evidence="4">
    <location>
        <begin position="579"/>
        <end position="592"/>
    </location>
</feature>
<evidence type="ECO:0000256" key="2">
    <source>
        <dbReference type="ARBA" id="ARBA00022833"/>
    </source>
</evidence>
<feature type="compositionally biased region" description="Low complexity" evidence="4">
    <location>
        <begin position="83"/>
        <end position="101"/>
    </location>
</feature>
<feature type="region of interest" description="Disordered" evidence="4">
    <location>
        <begin position="1186"/>
        <end position="1213"/>
    </location>
</feature>
<dbReference type="EMBL" id="NHYD01001350">
    <property type="protein sequence ID" value="PPQ91414.1"/>
    <property type="molecule type" value="Genomic_DNA"/>
</dbReference>
<feature type="compositionally biased region" description="Low complexity" evidence="4">
    <location>
        <begin position="279"/>
        <end position="294"/>
    </location>
</feature>
<comment type="caution">
    <text evidence="6">The sequence shown here is derived from an EMBL/GenBank/DDBJ whole genome shotgun (WGS) entry which is preliminary data.</text>
</comment>
<feature type="region of interest" description="Disordered" evidence="4">
    <location>
        <begin position="1141"/>
        <end position="1171"/>
    </location>
</feature>
<feature type="compositionally biased region" description="Pro residues" evidence="4">
    <location>
        <begin position="618"/>
        <end position="632"/>
    </location>
</feature>
<evidence type="ECO:0000256" key="3">
    <source>
        <dbReference type="PROSITE-ProRule" id="PRU00125"/>
    </source>
</evidence>
<feature type="region of interest" description="Disordered" evidence="4">
    <location>
        <begin position="1"/>
        <end position="26"/>
    </location>
</feature>
<evidence type="ECO:0000313" key="6">
    <source>
        <dbReference type="EMBL" id="PPQ91414.1"/>
    </source>
</evidence>
<feature type="compositionally biased region" description="Polar residues" evidence="4">
    <location>
        <begin position="209"/>
        <end position="223"/>
    </location>
</feature>
<dbReference type="PROSITE" id="PS50023">
    <property type="entry name" value="LIM_DOMAIN_2"/>
    <property type="match status" value="1"/>
</dbReference>
<feature type="compositionally biased region" description="Low complexity" evidence="4">
    <location>
        <begin position="174"/>
        <end position="194"/>
    </location>
</feature>
<dbReference type="STRING" id="93625.A0A409XKZ4"/>
<dbReference type="SUPFAM" id="SSF57716">
    <property type="entry name" value="Glucocorticoid receptor-like (DNA-binding domain)"/>
    <property type="match status" value="2"/>
</dbReference>
<feature type="compositionally biased region" description="Low complexity" evidence="4">
    <location>
        <begin position="742"/>
        <end position="756"/>
    </location>
</feature>
<feature type="compositionally biased region" description="Polar residues" evidence="4">
    <location>
        <begin position="907"/>
        <end position="916"/>
    </location>
</feature>
<keyword evidence="7" id="KW-1185">Reference proteome</keyword>
<feature type="compositionally biased region" description="Polar residues" evidence="4">
    <location>
        <begin position="231"/>
        <end position="240"/>
    </location>
</feature>
<feature type="compositionally biased region" description="Basic and acidic residues" evidence="4">
    <location>
        <begin position="1157"/>
        <end position="1171"/>
    </location>
</feature>
<dbReference type="OrthoDB" id="1112565at2759"/>
<feature type="compositionally biased region" description="Polar residues" evidence="4">
    <location>
        <begin position="815"/>
        <end position="825"/>
    </location>
</feature>
<feature type="compositionally biased region" description="Gly residues" evidence="4">
    <location>
        <begin position="1187"/>
        <end position="1203"/>
    </location>
</feature>
<keyword evidence="1 3" id="KW-0479">Metal-binding</keyword>
<feature type="compositionally biased region" description="Low complexity" evidence="4">
    <location>
        <begin position="383"/>
        <end position="395"/>
    </location>
</feature>
<feature type="compositionally biased region" description="Polar residues" evidence="4">
    <location>
        <begin position="150"/>
        <end position="166"/>
    </location>
</feature>
<feature type="region of interest" description="Disordered" evidence="4">
    <location>
        <begin position="76"/>
        <end position="330"/>
    </location>
</feature>
<feature type="domain" description="LIM zinc-binding" evidence="5">
    <location>
        <begin position="1015"/>
        <end position="1078"/>
    </location>
</feature>
<dbReference type="GO" id="GO:0030695">
    <property type="term" value="F:GTPase regulator activity"/>
    <property type="evidence" value="ECO:0007669"/>
    <property type="project" value="UniProtKB-ARBA"/>
</dbReference>
<dbReference type="SMART" id="SM00132">
    <property type="entry name" value="LIM"/>
    <property type="match status" value="2"/>
</dbReference>
<dbReference type="AlphaFoldDB" id="A0A409XKZ4"/>
<dbReference type="InterPro" id="IPR001781">
    <property type="entry name" value="Znf_LIM"/>
</dbReference>
<feature type="compositionally biased region" description="Low complexity" evidence="4">
    <location>
        <begin position="689"/>
        <end position="703"/>
    </location>
</feature>
<keyword evidence="3" id="KW-0440">LIM domain</keyword>
<organism evidence="6 7">
    <name type="scientific">Psilocybe cyanescens</name>
    <dbReference type="NCBI Taxonomy" id="93625"/>
    <lineage>
        <taxon>Eukaryota</taxon>
        <taxon>Fungi</taxon>
        <taxon>Dikarya</taxon>
        <taxon>Basidiomycota</taxon>
        <taxon>Agaricomycotina</taxon>
        <taxon>Agaricomycetes</taxon>
        <taxon>Agaricomycetidae</taxon>
        <taxon>Agaricales</taxon>
        <taxon>Agaricineae</taxon>
        <taxon>Strophariaceae</taxon>
        <taxon>Psilocybe</taxon>
    </lineage>
</organism>
<sequence>MSMIASLLSTSSSTSSNNDPPAGRISQLLPSVKCSTCHQPVPLAELGDHTCTAPPPVPSLPKPAFTPEAATALLPDRLQSRVANGSLSASSSSGNFSGPSPSRAPPPQSPAPTPSSSSTSRLRINVNTKGPPSPTQPSFLPRSSPLARADSSQSTRTLNDSRSPQTREPPYSIPPSSSSNSHSYASSSSAASSPLRTRPPGSGPDRMRTPSNAGSLSNQSTPATARPGTSFPDSPSTTPVQPGRPIPNNNVNSTPRGPPAIGIPFPTSSPYPNRTGSAPPLNVNNNPNGNYRPGPQTPGGGGPQMGRPSQPSHSISEPNFSNNSRQEFVPAAERGIDTKTGGAAGMAGVGRRGFAAAARAAMFVNAQAQGPGAMQPNGDRGMGMRPMGPQPQGQRPGLGPGPGPGPGQLQGQGQQGQGYDQYNRRPLPPPNMAPRLLDTDSISRFTHVIHFISFKIGRPPMSPVAQPELPSSISASKLNYGAGNPNMPPPMSPLPRTPASALPNGNGNGNTLARTATSASTVSSSSSSLSFSLPPSKQHQREKSIDRAPPSPIESESEYGGLAYADSTDYEDDEEHEGRRRMMSRSRSRSASRRSASESRSGSLARNRLRDSSERGSSPPPPSSSSQLPPPSTSTATSASKAALPDMLRKISTSSSGAGGGMQFGSVSVRTRSRSRSQDRGGMGMGARIAASVSGSSLSGSISRPRAQAGAGAGGAHSRDTSASASSAYSSGDEGLKERAMQARARTNSAAAIAQALGLSQTPPSEYARLGGPGVGGGGPGGPGGAGGRSRSLKRDGVLGSASGSLRRDGGAASVQGSANGSLSGSVKREDGKNGYEKTERERRRDGSITSGADLQMQRERERERENGDEERRGRMLRNNNMSIDIRAATEGAALTGTSGGGGAKTQRSNTVQGMQSPDAAQKPIKLPTRSLTSPQLDRDKLLGGASASASALASAAAGGSRAGSDGSARAGARKTARRPKTCLRCAKAIENGRWISVDSGGVLCESCWKNMYLPKCRRCSLPIEKQAVSSSDGQLKGKYHKECFNCHICHKPFPDQSFYVYDGHPLCAYHYHEANDSLCAAARCGQPIEGPCAVSHTGDRYHPEHMTCEHPGREPCRVRLDEYWEVDGRMLCERHAAAAGRSGGMSGSGSEGEGEGAGREGEREEWERRRDLRAMKRVTRFIDLAGGDGLGLGAAAGAGAGAGSRESESGLR</sequence>
<feature type="compositionally biased region" description="Pro residues" evidence="4">
    <location>
        <begin position="102"/>
        <end position="113"/>
    </location>
</feature>
<protein>
    <recommendedName>
        <fullName evidence="5">LIM zinc-binding domain-containing protein</fullName>
    </recommendedName>
</protein>
<dbReference type="PANTHER" id="PTHR24216:SF8">
    <property type="entry name" value="PAXILLIN, ISOFORM F"/>
    <property type="match status" value="1"/>
</dbReference>
<feature type="compositionally biased region" description="Low complexity" evidence="4">
    <location>
        <begin position="722"/>
        <end position="731"/>
    </location>
</feature>
<dbReference type="PANTHER" id="PTHR24216">
    <property type="entry name" value="PAXILLIN-RELATED"/>
    <property type="match status" value="1"/>
</dbReference>
<feature type="compositionally biased region" description="Polar residues" evidence="4">
    <location>
        <begin position="266"/>
        <end position="276"/>
    </location>
</feature>
<reference evidence="6 7" key="1">
    <citation type="journal article" date="2018" name="Evol. Lett.">
        <title>Horizontal gene cluster transfer increased hallucinogenic mushroom diversity.</title>
        <authorList>
            <person name="Reynolds H.T."/>
            <person name="Vijayakumar V."/>
            <person name="Gluck-Thaler E."/>
            <person name="Korotkin H.B."/>
            <person name="Matheny P.B."/>
            <person name="Slot J.C."/>
        </authorList>
    </citation>
    <scope>NUCLEOTIDE SEQUENCE [LARGE SCALE GENOMIC DNA]</scope>
    <source>
        <strain evidence="6 7">2631</strain>
    </source>
</reference>
<evidence type="ECO:0000256" key="4">
    <source>
        <dbReference type="SAM" id="MobiDB-lite"/>
    </source>
</evidence>
<feature type="compositionally biased region" description="Gly residues" evidence="4">
    <location>
        <begin position="406"/>
        <end position="416"/>
    </location>
</feature>
<feature type="compositionally biased region" description="Pro residues" evidence="4">
    <location>
        <begin position="486"/>
        <end position="496"/>
    </location>
</feature>
<feature type="compositionally biased region" description="Basic and acidic residues" evidence="4">
    <location>
        <begin position="827"/>
        <end position="847"/>
    </location>
</feature>
<feature type="compositionally biased region" description="Gly residues" evidence="4">
    <location>
        <begin position="1142"/>
        <end position="1152"/>
    </location>
</feature>
<evidence type="ECO:0000259" key="5">
    <source>
        <dbReference type="PROSITE" id="PS50023"/>
    </source>
</evidence>
<feature type="compositionally biased region" description="Low complexity" evidence="4">
    <location>
        <begin position="516"/>
        <end position="536"/>
    </location>
</feature>
<dbReference type="GO" id="GO:0046872">
    <property type="term" value="F:metal ion binding"/>
    <property type="evidence" value="ECO:0007669"/>
    <property type="project" value="UniProtKB-KW"/>
</dbReference>
<feature type="region of interest" description="Disordered" evidence="4">
    <location>
        <begin position="894"/>
        <end position="937"/>
    </location>
</feature>
<gene>
    <name evidence="6" type="ORF">CVT25_014302</name>
</gene>
<dbReference type="Gene3D" id="2.10.110.10">
    <property type="entry name" value="Cysteine Rich Protein"/>
    <property type="match status" value="2"/>
</dbReference>